<dbReference type="Gene3D" id="1.10.10.10">
    <property type="entry name" value="Winged helix-like DNA-binding domain superfamily/Winged helix DNA-binding domain"/>
    <property type="match status" value="1"/>
</dbReference>
<evidence type="ECO:0000313" key="2">
    <source>
        <dbReference type="EMBL" id="MBD8037289.1"/>
    </source>
</evidence>
<comment type="caution">
    <text evidence="2">The sequence shown here is derived from an EMBL/GenBank/DDBJ whole genome shotgun (WGS) entry which is preliminary data.</text>
</comment>
<dbReference type="EMBL" id="JACSPZ010000004">
    <property type="protein sequence ID" value="MBD8037289.1"/>
    <property type="molecule type" value="Genomic_DNA"/>
</dbReference>
<evidence type="ECO:0000313" key="3">
    <source>
        <dbReference type="Proteomes" id="UP000619101"/>
    </source>
</evidence>
<keyword evidence="3" id="KW-1185">Reference proteome</keyword>
<dbReference type="InterPro" id="IPR036388">
    <property type="entry name" value="WH-like_DNA-bd_sf"/>
</dbReference>
<dbReference type="InterPro" id="IPR005149">
    <property type="entry name" value="Tscrpt_reg_PadR_N"/>
</dbReference>
<dbReference type="InterPro" id="IPR036390">
    <property type="entry name" value="WH_DNA-bd_sf"/>
</dbReference>
<feature type="domain" description="Transcription regulator PadR N-terminal" evidence="1">
    <location>
        <begin position="43"/>
        <end position="111"/>
    </location>
</feature>
<protein>
    <submittedName>
        <fullName evidence="2">Helix-turn-helix transcriptional regulator</fullName>
    </submittedName>
</protein>
<evidence type="ECO:0000259" key="1">
    <source>
        <dbReference type="Pfam" id="PF03551"/>
    </source>
</evidence>
<accession>A0ABR8XZC7</accession>
<dbReference type="SUPFAM" id="SSF46785">
    <property type="entry name" value="Winged helix' DNA-binding domain"/>
    <property type="match status" value="1"/>
</dbReference>
<dbReference type="Pfam" id="PF03551">
    <property type="entry name" value="PadR"/>
    <property type="match status" value="1"/>
</dbReference>
<organism evidence="2 3">
    <name type="scientific">Solibacillus faecavium</name>
    <dbReference type="NCBI Taxonomy" id="2762221"/>
    <lineage>
        <taxon>Bacteria</taxon>
        <taxon>Bacillati</taxon>
        <taxon>Bacillota</taxon>
        <taxon>Bacilli</taxon>
        <taxon>Bacillales</taxon>
        <taxon>Caryophanaceae</taxon>
        <taxon>Solibacillus</taxon>
    </lineage>
</organism>
<dbReference type="RefSeq" id="WP_191700347.1">
    <property type="nucleotide sequence ID" value="NZ_JACSPZ010000004.1"/>
</dbReference>
<gene>
    <name evidence="2" type="ORF">H9635_11060</name>
</gene>
<dbReference type="Proteomes" id="UP000619101">
    <property type="component" value="Unassembled WGS sequence"/>
</dbReference>
<sequence length="131" mass="15241">MDDRLKNLKKAMDRTAFSSTKFTEQHKENVQRQLNIDELKRVILSLLIESKSGIEITQLLHVRGIQDVINNEGIIYSILHEQERNGFVLANWTDGVKRYELTKTGKKQLQQEGQIKLTLKERLLGVRMHAE</sequence>
<name>A0ABR8XZC7_9BACL</name>
<proteinExistence type="predicted"/>
<reference evidence="2 3" key="1">
    <citation type="submission" date="2020-08" db="EMBL/GenBank/DDBJ databases">
        <title>A Genomic Blueprint of the Chicken Gut Microbiome.</title>
        <authorList>
            <person name="Gilroy R."/>
            <person name="Ravi A."/>
            <person name="Getino M."/>
            <person name="Pursley I."/>
            <person name="Horton D.L."/>
            <person name="Alikhan N.-F."/>
            <person name="Baker D."/>
            <person name="Gharbi K."/>
            <person name="Hall N."/>
            <person name="Watson M."/>
            <person name="Adriaenssens E.M."/>
            <person name="Foster-Nyarko E."/>
            <person name="Jarju S."/>
            <person name="Secka A."/>
            <person name="Antonio M."/>
            <person name="Oren A."/>
            <person name="Chaudhuri R."/>
            <person name="La Ragione R.M."/>
            <person name="Hildebrand F."/>
            <person name="Pallen M.J."/>
        </authorList>
    </citation>
    <scope>NUCLEOTIDE SEQUENCE [LARGE SCALE GENOMIC DNA]</scope>
    <source>
        <strain evidence="2 3">A46</strain>
    </source>
</reference>